<name>A0A1F4TP30_UNCSA</name>
<dbReference type="SMART" id="SM00382">
    <property type="entry name" value="AAA"/>
    <property type="match status" value="1"/>
</dbReference>
<protein>
    <recommendedName>
        <fullName evidence="1">AAA+ ATPase domain-containing protein</fullName>
    </recommendedName>
</protein>
<gene>
    <name evidence="2" type="ORF">A2311_01215</name>
</gene>
<reference evidence="2 3" key="1">
    <citation type="journal article" date="2016" name="Nat. Commun.">
        <title>Thousands of microbial genomes shed light on interconnected biogeochemical processes in an aquifer system.</title>
        <authorList>
            <person name="Anantharaman K."/>
            <person name="Brown C.T."/>
            <person name="Hug L.A."/>
            <person name="Sharon I."/>
            <person name="Castelle C.J."/>
            <person name="Probst A.J."/>
            <person name="Thomas B.C."/>
            <person name="Singh A."/>
            <person name="Wilkins M.J."/>
            <person name="Karaoz U."/>
            <person name="Brodie E.L."/>
            <person name="Williams K.H."/>
            <person name="Hubbard S.S."/>
            <person name="Banfield J.F."/>
        </authorList>
    </citation>
    <scope>NUCLEOTIDE SEQUENCE [LARGE SCALE GENOMIC DNA]</scope>
</reference>
<dbReference type="EMBL" id="MEUF01000046">
    <property type="protein sequence ID" value="OGC34300.1"/>
    <property type="molecule type" value="Genomic_DNA"/>
</dbReference>
<dbReference type="InterPro" id="IPR049945">
    <property type="entry name" value="AAA_22"/>
</dbReference>
<dbReference type="Proteomes" id="UP000178951">
    <property type="component" value="Unassembled WGS sequence"/>
</dbReference>
<dbReference type="STRING" id="1802583.A2311_01215"/>
<comment type="caution">
    <text evidence="2">The sequence shown here is derived from an EMBL/GenBank/DDBJ whole genome shotgun (WGS) entry which is preliminary data.</text>
</comment>
<evidence type="ECO:0000313" key="2">
    <source>
        <dbReference type="EMBL" id="OGC34300.1"/>
    </source>
</evidence>
<dbReference type="PANTHER" id="PTHR35894:SF1">
    <property type="entry name" value="PHOSPHORIBULOKINASE _ URIDINE KINASE FAMILY"/>
    <property type="match status" value="1"/>
</dbReference>
<evidence type="ECO:0000259" key="1">
    <source>
        <dbReference type="SMART" id="SM00382"/>
    </source>
</evidence>
<dbReference type="InterPro" id="IPR027417">
    <property type="entry name" value="P-loop_NTPase"/>
</dbReference>
<dbReference type="InterPro" id="IPR052026">
    <property type="entry name" value="ExeA_AAA_ATPase_DNA-bind"/>
</dbReference>
<feature type="domain" description="AAA+ ATPase" evidence="1">
    <location>
        <begin position="42"/>
        <end position="193"/>
    </location>
</feature>
<proteinExistence type="predicted"/>
<evidence type="ECO:0000313" key="3">
    <source>
        <dbReference type="Proteomes" id="UP000178951"/>
    </source>
</evidence>
<dbReference type="InterPro" id="IPR003593">
    <property type="entry name" value="AAA+_ATPase"/>
</dbReference>
<organism evidence="2 3">
    <name type="scientific">candidate division WOR-1 bacterium RIFOXYB2_FULL_48_7</name>
    <dbReference type="NCBI Taxonomy" id="1802583"/>
    <lineage>
        <taxon>Bacteria</taxon>
        <taxon>Bacillati</taxon>
        <taxon>Saganbacteria</taxon>
    </lineage>
</organism>
<dbReference type="PANTHER" id="PTHR35894">
    <property type="entry name" value="GENERAL SECRETION PATHWAY PROTEIN A-RELATED"/>
    <property type="match status" value="1"/>
</dbReference>
<dbReference type="AlphaFoldDB" id="A0A1F4TP30"/>
<dbReference type="Gene3D" id="3.40.50.300">
    <property type="entry name" value="P-loop containing nucleotide triphosphate hydrolases"/>
    <property type="match status" value="1"/>
</dbReference>
<dbReference type="SUPFAM" id="SSF52540">
    <property type="entry name" value="P-loop containing nucleoside triphosphate hydrolases"/>
    <property type="match status" value="1"/>
</dbReference>
<sequence>MYLSYWQLTKKPFENTPDPQFIYLSKQHEEALSRMLYAIQEKKGAALITGEYGSGKTLLTRVLLSKLAENEYQLALLLNPLLSPTQLIKEVIHQLGGSISASASKATAFNRLNELLLDINRQKKMAVIVVDEAQAISRLASLEEFRLMLNFQLNEQFLLTLILIGQPELKGKIDRLPQLEQRFSLKFHLTALDQAETCEYINHRLVIAGGKKGIFTVDACQEVFAYSQGIPRRINNVCDLAMLVGSGSGAESIDREIIKKVVADFKGIAEEKSLD</sequence>
<accession>A0A1F4TP30</accession>
<dbReference type="GO" id="GO:0016887">
    <property type="term" value="F:ATP hydrolysis activity"/>
    <property type="evidence" value="ECO:0007669"/>
    <property type="project" value="InterPro"/>
</dbReference>
<dbReference type="Pfam" id="PF13401">
    <property type="entry name" value="AAA_22"/>
    <property type="match status" value="1"/>
</dbReference>